<dbReference type="AlphaFoldDB" id="A0A415S646"/>
<dbReference type="InterPro" id="IPR001539">
    <property type="entry name" value="Peptidase_U32"/>
</dbReference>
<dbReference type="RefSeq" id="WP_118445073.1">
    <property type="nucleotide sequence ID" value="NZ_JBCPGC010000068.1"/>
</dbReference>
<accession>A0A415S646</accession>
<reference evidence="1 2" key="1">
    <citation type="submission" date="2018-08" db="EMBL/GenBank/DDBJ databases">
        <title>A genome reference for cultivated species of the human gut microbiota.</title>
        <authorList>
            <person name="Zou Y."/>
            <person name="Xue W."/>
            <person name="Luo G."/>
        </authorList>
    </citation>
    <scope>NUCLEOTIDE SEQUENCE [LARGE SCALE GENOMIC DNA]</scope>
    <source>
        <strain evidence="1 2">AF33-12</strain>
    </source>
</reference>
<dbReference type="Proteomes" id="UP000285610">
    <property type="component" value="Unassembled WGS sequence"/>
</dbReference>
<dbReference type="PANTHER" id="PTHR30217">
    <property type="entry name" value="PEPTIDASE U32 FAMILY"/>
    <property type="match status" value="1"/>
</dbReference>
<dbReference type="SUPFAM" id="SSF51366">
    <property type="entry name" value="Ribulose-phoshate binding barrel"/>
    <property type="match status" value="1"/>
</dbReference>
<comment type="caution">
    <text evidence="1">The sequence shown here is derived from an EMBL/GenBank/DDBJ whole genome shotgun (WGS) entry which is preliminary data.</text>
</comment>
<evidence type="ECO:0000313" key="2">
    <source>
        <dbReference type="Proteomes" id="UP000285610"/>
    </source>
</evidence>
<dbReference type="InterPro" id="IPR011060">
    <property type="entry name" value="RibuloseP-bd_barrel"/>
</dbReference>
<evidence type="ECO:0000313" key="1">
    <source>
        <dbReference type="EMBL" id="RHM71452.1"/>
    </source>
</evidence>
<dbReference type="EMBL" id="QRQE01000047">
    <property type="protein sequence ID" value="RHM71452.1"/>
    <property type="molecule type" value="Genomic_DNA"/>
</dbReference>
<dbReference type="InterPro" id="IPR051454">
    <property type="entry name" value="RNA/ubiquinone_mod_enzymes"/>
</dbReference>
<dbReference type="Pfam" id="PF01136">
    <property type="entry name" value="Peptidase_U32"/>
    <property type="match status" value="1"/>
</dbReference>
<gene>
    <name evidence="1" type="ORF">DWZ50_15450</name>
</gene>
<protein>
    <submittedName>
        <fullName evidence="1">U32 family peptidase</fullName>
    </submittedName>
</protein>
<name>A0A415S646_MEDGN</name>
<organism evidence="1 2">
    <name type="scientific">Mediterraneibacter gnavus</name>
    <name type="common">Ruminococcus gnavus</name>
    <dbReference type="NCBI Taxonomy" id="33038"/>
    <lineage>
        <taxon>Bacteria</taxon>
        <taxon>Bacillati</taxon>
        <taxon>Bacillota</taxon>
        <taxon>Clostridia</taxon>
        <taxon>Lachnospirales</taxon>
        <taxon>Lachnospiraceae</taxon>
        <taxon>Mediterraneibacter</taxon>
    </lineage>
</organism>
<sequence>MKKMNIKCPVNSLKNAITQIKLGATELYVGLKTKDMANLTYGGRGKTTWDGKNCTVEYNELKEIVEYSHSKGIQVSFAANMPIMYDEMITSYINYVEMGLKAGVDSIILGSIESILLLASENYPVRYIASVFTEAYNLEFVKWLEEQNIKEVYLPHHLKLSEISEIAANTSLDIGVFAHFGCSNSNGACFLYHESGENINVGLPCRGLYNACSRTEKLISSNYLDAGTDCSLCSIQKLYDAGVKTLKIVGRGKDITLLGALTKLYSYAIDKIDNGFESSEIRSYAINAMPYIEKDNCSIKRCKYLIDTPIYKAMV</sequence>
<proteinExistence type="predicted"/>